<reference evidence="2 3" key="1">
    <citation type="submission" date="2017-01" db="EMBL/GenBank/DDBJ databases">
        <title>Deconstructing symbiosis and pathogenesis requirements using a combined genomic-metabolomic approach.</title>
        <authorList>
            <person name="Tobias N.J."/>
            <person name="Wolff H."/>
            <person name="Djahanschiri B."/>
            <person name="Ebersberger I."/>
            <person name="Bode H.B."/>
        </authorList>
    </citation>
    <scope>NUCLEOTIDE SEQUENCE [LARGE SCALE GENOMIC DNA]</scope>
    <source>
        <strain evidence="2 3">DSM 4764</strain>
    </source>
</reference>
<name>A0A1Y2SBX2_9GAMM</name>
<organism evidence="2 3">
    <name type="scientific">Xenorhabdus beddingii</name>
    <dbReference type="NCBI Taxonomy" id="40578"/>
    <lineage>
        <taxon>Bacteria</taxon>
        <taxon>Pseudomonadati</taxon>
        <taxon>Pseudomonadota</taxon>
        <taxon>Gammaproteobacteria</taxon>
        <taxon>Enterobacterales</taxon>
        <taxon>Morganellaceae</taxon>
        <taxon>Xenorhabdus</taxon>
    </lineage>
</organism>
<dbReference type="SUPFAM" id="SSF88723">
    <property type="entry name" value="PIN domain-like"/>
    <property type="match status" value="1"/>
</dbReference>
<accession>A0A1Y2SBX2</accession>
<comment type="caution">
    <text evidence="2">The sequence shown here is derived from an EMBL/GenBank/DDBJ whole genome shotgun (WGS) entry which is preliminary data.</text>
</comment>
<proteinExistence type="predicted"/>
<dbReference type="PANTHER" id="PTHR36173">
    <property type="entry name" value="RIBONUCLEASE VAPC16-RELATED"/>
    <property type="match status" value="1"/>
</dbReference>
<feature type="domain" description="PIN" evidence="1">
    <location>
        <begin position="1"/>
        <end position="122"/>
    </location>
</feature>
<dbReference type="Gene3D" id="3.40.50.1010">
    <property type="entry name" value="5'-nuclease"/>
    <property type="match status" value="1"/>
</dbReference>
<dbReference type="RefSeq" id="WP_086114102.1">
    <property type="nucleotide sequence ID" value="NZ_CAWNHF010000152.1"/>
</dbReference>
<dbReference type="InterPro" id="IPR002716">
    <property type="entry name" value="PIN_dom"/>
</dbReference>
<dbReference type="OrthoDB" id="9798990at2"/>
<evidence type="ECO:0000313" key="3">
    <source>
        <dbReference type="Proteomes" id="UP000194204"/>
    </source>
</evidence>
<dbReference type="STRING" id="40578.Xbed_03507"/>
<dbReference type="Pfam" id="PF01850">
    <property type="entry name" value="PIN"/>
    <property type="match status" value="1"/>
</dbReference>
<dbReference type="EMBL" id="MUBK01000046">
    <property type="protein sequence ID" value="OTA16206.1"/>
    <property type="molecule type" value="Genomic_DNA"/>
</dbReference>
<keyword evidence="3" id="KW-1185">Reference proteome</keyword>
<dbReference type="InterPro" id="IPR041705">
    <property type="entry name" value="PIN_Sll0205"/>
</dbReference>
<sequence length="136" mass="15825">MRYLLDTHILLWYLADPSKLKKAVNKLLRDTDNEIYFSAVSIQEIAIKRRLDRDDYAFEPRIIADVAQNEVGFLPLSVTIEHSSCYYELPKVKHRDPFDLMLMAQAIYEGMVLVTNDEAILTQFIDLPEYLLSNRG</sequence>
<protein>
    <submittedName>
        <fullName evidence="2">Twitching motility protein PilT</fullName>
    </submittedName>
</protein>
<evidence type="ECO:0000313" key="2">
    <source>
        <dbReference type="EMBL" id="OTA16206.1"/>
    </source>
</evidence>
<dbReference type="CDD" id="cd09872">
    <property type="entry name" value="PIN_Sll0205-like"/>
    <property type="match status" value="1"/>
</dbReference>
<dbReference type="InterPro" id="IPR029060">
    <property type="entry name" value="PIN-like_dom_sf"/>
</dbReference>
<evidence type="ECO:0000259" key="1">
    <source>
        <dbReference type="SMART" id="SM00670"/>
    </source>
</evidence>
<dbReference type="PANTHER" id="PTHR36173:SF2">
    <property type="entry name" value="RIBONUCLEASE VAPC16"/>
    <property type="match status" value="1"/>
</dbReference>
<dbReference type="InterPro" id="IPR052919">
    <property type="entry name" value="TA_system_RNase"/>
</dbReference>
<dbReference type="Proteomes" id="UP000194204">
    <property type="component" value="Unassembled WGS sequence"/>
</dbReference>
<dbReference type="SMART" id="SM00670">
    <property type="entry name" value="PINc"/>
    <property type="match status" value="1"/>
</dbReference>
<gene>
    <name evidence="2" type="ORF">Xbed_03507</name>
</gene>
<dbReference type="AlphaFoldDB" id="A0A1Y2SBX2"/>